<dbReference type="Proteomes" id="UP000183832">
    <property type="component" value="Unassembled WGS sequence"/>
</dbReference>
<name>A0A1J1J795_9DIPT</name>
<gene>
    <name evidence="1" type="ORF">CLUMA_CG020611</name>
</gene>
<accession>A0A1J1J795</accession>
<keyword evidence="2" id="KW-1185">Reference proteome</keyword>
<organism evidence="1 2">
    <name type="scientific">Clunio marinus</name>
    <dbReference type="NCBI Taxonomy" id="568069"/>
    <lineage>
        <taxon>Eukaryota</taxon>
        <taxon>Metazoa</taxon>
        <taxon>Ecdysozoa</taxon>
        <taxon>Arthropoda</taxon>
        <taxon>Hexapoda</taxon>
        <taxon>Insecta</taxon>
        <taxon>Pterygota</taxon>
        <taxon>Neoptera</taxon>
        <taxon>Endopterygota</taxon>
        <taxon>Diptera</taxon>
        <taxon>Nematocera</taxon>
        <taxon>Chironomoidea</taxon>
        <taxon>Chironomidae</taxon>
        <taxon>Clunio</taxon>
    </lineage>
</organism>
<proteinExistence type="predicted"/>
<evidence type="ECO:0000313" key="1">
    <source>
        <dbReference type="EMBL" id="CRL07652.1"/>
    </source>
</evidence>
<dbReference type="EMBL" id="CVRI01000073">
    <property type="protein sequence ID" value="CRL07652.1"/>
    <property type="molecule type" value="Genomic_DNA"/>
</dbReference>
<evidence type="ECO:0000313" key="2">
    <source>
        <dbReference type="Proteomes" id="UP000183832"/>
    </source>
</evidence>
<protein>
    <submittedName>
        <fullName evidence="1">CLUMA_CG020611, isoform A</fullName>
    </submittedName>
</protein>
<sequence length="74" mass="8708">MTCHKASSENNKISYELFKRIKVKGVCFHGKEFSFMIKEIGWKEKTKAQSIEMKCLSHKMNYVTQGKGYFMIHI</sequence>
<reference evidence="1 2" key="1">
    <citation type="submission" date="2015-04" db="EMBL/GenBank/DDBJ databases">
        <authorList>
            <person name="Syromyatnikov M.Y."/>
            <person name="Popov V.N."/>
        </authorList>
    </citation>
    <scope>NUCLEOTIDE SEQUENCE [LARGE SCALE GENOMIC DNA]</scope>
</reference>
<dbReference type="AlphaFoldDB" id="A0A1J1J795"/>